<dbReference type="AlphaFoldDB" id="A0A4U6V5R6"/>
<dbReference type="EMBL" id="CM016554">
    <property type="protein sequence ID" value="TKW24541.1"/>
    <property type="molecule type" value="Genomic_DNA"/>
</dbReference>
<evidence type="ECO:0000256" key="1">
    <source>
        <dbReference type="SAM" id="SignalP"/>
    </source>
</evidence>
<feature type="signal peptide" evidence="1">
    <location>
        <begin position="1"/>
        <end position="16"/>
    </location>
</feature>
<keyword evidence="3" id="KW-1185">Reference proteome</keyword>
<sequence length="52" mass="6067">MREVLTFFVFFHHSASILIVPFSQFQPVPVCFLINFFHADKSPLNLSHLFLS</sequence>
<gene>
    <name evidence="2" type="ORF">SEVIR_3G057266v2</name>
</gene>
<organism evidence="2 3">
    <name type="scientific">Setaria viridis</name>
    <name type="common">Green bristlegrass</name>
    <name type="synonym">Setaria italica subsp. viridis</name>
    <dbReference type="NCBI Taxonomy" id="4556"/>
    <lineage>
        <taxon>Eukaryota</taxon>
        <taxon>Viridiplantae</taxon>
        <taxon>Streptophyta</taxon>
        <taxon>Embryophyta</taxon>
        <taxon>Tracheophyta</taxon>
        <taxon>Spermatophyta</taxon>
        <taxon>Magnoliopsida</taxon>
        <taxon>Liliopsida</taxon>
        <taxon>Poales</taxon>
        <taxon>Poaceae</taxon>
        <taxon>PACMAD clade</taxon>
        <taxon>Panicoideae</taxon>
        <taxon>Panicodae</taxon>
        <taxon>Paniceae</taxon>
        <taxon>Cenchrinae</taxon>
        <taxon>Setaria</taxon>
    </lineage>
</organism>
<proteinExistence type="predicted"/>
<evidence type="ECO:0000313" key="3">
    <source>
        <dbReference type="Proteomes" id="UP000298652"/>
    </source>
</evidence>
<feature type="chain" id="PRO_5020884099" evidence="1">
    <location>
        <begin position="17"/>
        <end position="52"/>
    </location>
</feature>
<reference evidence="2" key="1">
    <citation type="submission" date="2019-03" db="EMBL/GenBank/DDBJ databases">
        <title>WGS assembly of Setaria viridis.</title>
        <authorList>
            <person name="Huang P."/>
            <person name="Jenkins J."/>
            <person name="Grimwood J."/>
            <person name="Barry K."/>
            <person name="Healey A."/>
            <person name="Mamidi S."/>
            <person name="Sreedasyam A."/>
            <person name="Shu S."/>
            <person name="Feldman M."/>
            <person name="Wu J."/>
            <person name="Yu Y."/>
            <person name="Chen C."/>
            <person name="Johnson J."/>
            <person name="Rokhsar D."/>
            <person name="Baxter I."/>
            <person name="Schmutz J."/>
            <person name="Brutnell T."/>
            <person name="Kellogg E."/>
        </authorList>
    </citation>
    <scope>NUCLEOTIDE SEQUENCE [LARGE SCALE GENOMIC DNA]</scope>
</reference>
<protein>
    <submittedName>
        <fullName evidence="2">Uncharacterized protein</fullName>
    </submittedName>
</protein>
<evidence type="ECO:0000313" key="2">
    <source>
        <dbReference type="EMBL" id="TKW24541.1"/>
    </source>
</evidence>
<dbReference type="Gramene" id="TKW24541">
    <property type="protein sequence ID" value="TKW24541"/>
    <property type="gene ID" value="SEVIR_3G057266v2"/>
</dbReference>
<name>A0A4U6V5R6_SETVI</name>
<keyword evidence="1" id="KW-0732">Signal</keyword>
<dbReference type="Proteomes" id="UP000298652">
    <property type="component" value="Chromosome 3"/>
</dbReference>
<accession>A0A4U6V5R6</accession>